<dbReference type="GO" id="GO:0006355">
    <property type="term" value="P:regulation of DNA-templated transcription"/>
    <property type="evidence" value="ECO:0007669"/>
    <property type="project" value="InterPro"/>
</dbReference>
<dbReference type="GO" id="GO:0004016">
    <property type="term" value="F:adenylate cyclase activity"/>
    <property type="evidence" value="ECO:0007669"/>
    <property type="project" value="TreeGrafter"/>
</dbReference>
<dbReference type="SUPFAM" id="SSF52540">
    <property type="entry name" value="P-loop containing nucleoside triphosphate hydrolases"/>
    <property type="match status" value="1"/>
</dbReference>
<dbReference type="Gene3D" id="1.10.10.10">
    <property type="entry name" value="Winged helix-like DNA-binding domain superfamily/Winged helix DNA-binding domain"/>
    <property type="match status" value="1"/>
</dbReference>
<dbReference type="Pfam" id="PF00196">
    <property type="entry name" value="GerE"/>
    <property type="match status" value="1"/>
</dbReference>
<accession>A0A1H1DL16</accession>
<protein>
    <submittedName>
        <fullName evidence="4">ATP-, maltotriose-and DNA-dependent transcriptional regulator MalT</fullName>
    </submittedName>
</protein>
<evidence type="ECO:0000313" key="5">
    <source>
        <dbReference type="Proteomes" id="UP000181917"/>
    </source>
</evidence>
<keyword evidence="1" id="KW-0547">Nucleotide-binding</keyword>
<dbReference type="AlphaFoldDB" id="A0A1H1DL16"/>
<evidence type="ECO:0000256" key="1">
    <source>
        <dbReference type="ARBA" id="ARBA00022741"/>
    </source>
</evidence>
<reference evidence="4 5" key="1">
    <citation type="submission" date="2016-10" db="EMBL/GenBank/DDBJ databases">
        <authorList>
            <person name="de Groot N.N."/>
        </authorList>
    </citation>
    <scope>NUCLEOTIDE SEQUENCE [LARGE SCALE GENOMIC DNA]</scope>
    <source>
        <strain evidence="4 5">DSM 20117</strain>
    </source>
</reference>
<name>A0A1H1DL16_9MICC</name>
<dbReference type="InterPro" id="IPR036388">
    <property type="entry name" value="WH-like_DNA-bd_sf"/>
</dbReference>
<dbReference type="Proteomes" id="UP000181917">
    <property type="component" value="Unassembled WGS sequence"/>
</dbReference>
<evidence type="ECO:0000256" key="2">
    <source>
        <dbReference type="ARBA" id="ARBA00022840"/>
    </source>
</evidence>
<dbReference type="InterPro" id="IPR027417">
    <property type="entry name" value="P-loop_NTPase"/>
</dbReference>
<dbReference type="InterPro" id="IPR000792">
    <property type="entry name" value="Tscrpt_reg_LuxR_C"/>
</dbReference>
<dbReference type="PANTHER" id="PTHR16305:SF35">
    <property type="entry name" value="TRANSCRIPTIONAL ACTIVATOR DOMAIN"/>
    <property type="match status" value="1"/>
</dbReference>
<feature type="domain" description="HTH luxR-type" evidence="3">
    <location>
        <begin position="823"/>
        <end position="888"/>
    </location>
</feature>
<dbReference type="KEGG" id="acry:AC20117_04990"/>
<dbReference type="PRINTS" id="PR00038">
    <property type="entry name" value="HTHLUXR"/>
</dbReference>
<dbReference type="SMART" id="SM00421">
    <property type="entry name" value="HTH_LUXR"/>
    <property type="match status" value="1"/>
</dbReference>
<keyword evidence="5" id="KW-1185">Reference proteome</keyword>
<dbReference type="GO" id="GO:0003677">
    <property type="term" value="F:DNA binding"/>
    <property type="evidence" value="ECO:0007669"/>
    <property type="project" value="InterPro"/>
</dbReference>
<evidence type="ECO:0000259" key="3">
    <source>
        <dbReference type="PROSITE" id="PS50043"/>
    </source>
</evidence>
<dbReference type="Gene3D" id="1.25.40.10">
    <property type="entry name" value="Tetratricopeptide repeat domain"/>
    <property type="match status" value="1"/>
</dbReference>
<organism evidence="4 5">
    <name type="scientific">Crystallibacter crystallopoietes</name>
    <dbReference type="NCBI Taxonomy" id="37928"/>
    <lineage>
        <taxon>Bacteria</taxon>
        <taxon>Bacillati</taxon>
        <taxon>Actinomycetota</taxon>
        <taxon>Actinomycetes</taxon>
        <taxon>Micrococcales</taxon>
        <taxon>Micrococcaceae</taxon>
        <taxon>Crystallibacter</taxon>
    </lineage>
</organism>
<dbReference type="PROSITE" id="PS50043">
    <property type="entry name" value="HTH_LUXR_2"/>
    <property type="match status" value="1"/>
</dbReference>
<dbReference type="SUPFAM" id="SSF48452">
    <property type="entry name" value="TPR-like"/>
    <property type="match status" value="2"/>
</dbReference>
<dbReference type="CDD" id="cd06170">
    <property type="entry name" value="LuxR_C_like"/>
    <property type="match status" value="1"/>
</dbReference>
<dbReference type="InterPro" id="IPR016032">
    <property type="entry name" value="Sig_transdc_resp-reg_C-effctor"/>
</dbReference>
<dbReference type="PANTHER" id="PTHR16305">
    <property type="entry name" value="TESTICULAR SOLUBLE ADENYLYL CYCLASE"/>
    <property type="match status" value="1"/>
</dbReference>
<dbReference type="GO" id="GO:0005524">
    <property type="term" value="F:ATP binding"/>
    <property type="evidence" value="ECO:0007669"/>
    <property type="project" value="UniProtKB-KW"/>
</dbReference>
<dbReference type="STRING" id="37928.SAMN04489742_2487"/>
<dbReference type="GO" id="GO:0005737">
    <property type="term" value="C:cytoplasm"/>
    <property type="evidence" value="ECO:0007669"/>
    <property type="project" value="TreeGrafter"/>
</dbReference>
<keyword evidence="2" id="KW-0067">ATP-binding</keyword>
<dbReference type="OrthoDB" id="134933at2"/>
<evidence type="ECO:0000313" key="4">
    <source>
        <dbReference type="EMBL" id="SDQ76858.1"/>
    </source>
</evidence>
<sequence length="891" mass="96463">MVYRNYDSLFVGRLQELSVLGELLQDVKQGRSRTAVLFGPGGIGKSAVLEKFLAGHPELRVLRSGGLPWVESAPRSGLSRLALGSDPADLLDLLREDGPVAVVLEDIQWVDADSVHELLQLAEDPASGPLLVLLTLDSTAAIDRATARHLSGHRITRLLLEPLSPGEIRELHEHLTGRELSGPAAQQIRRHTGGLPGYVCELLPELPARAAGDGLSRLPASTAVAAQVAHQLAEVPAAVRALIEATAIIGQSGDLFDIAAIAGVSDPLAVMDAAVATGLLRTEFSDNAHLLDFRLPLFRAAVYDQLSGLRRAELHRQAAEVLPDEALHLWHLARSAPAADDKLADKLDEFASTQASTGAWAAAADALLEASRLSTQARNRQGRLVRAADALVGAGRLVRAIRLLPALESMPATAERDGVLGYLAICRGREAEAQFHLDNAWKRRPPEDRAIGAQIAQRQVIHALARWRGADIIEWATRAVDLAAPGSPTAIETEAIIGLGLAASGQPDAAQRHYEHVLADAPPGAHSQRVLLGSGWARLALDDPETARMQLEAAVPTEYRSGSLRISLWASAWLARTHFTLGDWDAALATVGAATAKLERAQLDLLRPLLHWTGAQIHALRGNPDQAREHLRLGSASAENYESMLSPALLAQAQLLEAGTDYQGVVRVLAPLAQTHTARRSEPFFWIWQDTYANALVLLDRLDEASAFLAPYESLAAERRHRTSLSQLRAVRGRIHAARGDLDAMRRSFEGALGQLAPLSAPYHRARVQYSYGQSLRRAGKRRESAEQLAAARQAFALLGAQAYVARCDRELAASGVDVQRREDSDASSLTAQEHAVALLVAQGRSNREAAQELIVSVKTVEYHLTRIYGKLQIRSRTELAARYRPEGQRP</sequence>
<gene>
    <name evidence="4" type="ORF">SAMN04489742_2487</name>
</gene>
<dbReference type="RefSeq" id="WP_074700714.1">
    <property type="nucleotide sequence ID" value="NZ_CP018863.1"/>
</dbReference>
<dbReference type="InterPro" id="IPR011990">
    <property type="entry name" value="TPR-like_helical_dom_sf"/>
</dbReference>
<dbReference type="SUPFAM" id="SSF46894">
    <property type="entry name" value="C-terminal effector domain of the bipartite response regulators"/>
    <property type="match status" value="1"/>
</dbReference>
<proteinExistence type="predicted"/>
<dbReference type="EMBL" id="FNKH01000002">
    <property type="protein sequence ID" value="SDQ76858.1"/>
    <property type="molecule type" value="Genomic_DNA"/>
</dbReference>